<feature type="signal peptide" evidence="1">
    <location>
        <begin position="1"/>
        <end position="19"/>
    </location>
</feature>
<name>A0ABV2T6X4_9BACT</name>
<comment type="caution">
    <text evidence="2">The sequence shown here is derived from an EMBL/GenBank/DDBJ whole genome shotgun (WGS) entry which is preliminary data.</text>
</comment>
<protein>
    <recommendedName>
        <fullName evidence="4">Protein involved in gliding motility RemB</fullName>
    </recommendedName>
</protein>
<organism evidence="2 3">
    <name type="scientific">Chitinophaga defluvii</name>
    <dbReference type="NCBI Taxonomy" id="3163343"/>
    <lineage>
        <taxon>Bacteria</taxon>
        <taxon>Pseudomonadati</taxon>
        <taxon>Bacteroidota</taxon>
        <taxon>Chitinophagia</taxon>
        <taxon>Chitinophagales</taxon>
        <taxon>Chitinophagaceae</taxon>
        <taxon>Chitinophaga</taxon>
    </lineage>
</organism>
<proteinExistence type="predicted"/>
<evidence type="ECO:0000256" key="1">
    <source>
        <dbReference type="SAM" id="SignalP"/>
    </source>
</evidence>
<evidence type="ECO:0000313" key="2">
    <source>
        <dbReference type="EMBL" id="MET6998753.1"/>
    </source>
</evidence>
<gene>
    <name evidence="2" type="ORF">ABR189_15325</name>
</gene>
<dbReference type="RefSeq" id="WP_354661393.1">
    <property type="nucleotide sequence ID" value="NZ_JBEXAC010000002.1"/>
</dbReference>
<keyword evidence="3" id="KW-1185">Reference proteome</keyword>
<feature type="chain" id="PRO_5047065275" description="Protein involved in gliding motility RemB" evidence="1">
    <location>
        <begin position="20"/>
        <end position="528"/>
    </location>
</feature>
<sequence>MKHILMLSAVLLLSIVTSAQEKLPVIAPYHSQNIRELYMDTVNHHTALGPILHEDTSTIYTNPDTTKRSLLYRKLFREHLLEFRNEDYNVFIDFLPDFQIGKTRNGSKNTWLNTRGARIQANIGKNFYFESSFYENQGVFPYYLDSYIRNQRVVPGQGEVKDYNKGKGFDYNYASALLSFTPNKYLNVTMGYGQNMIGDGYRSLLLSDISFSYPYLKVTGTLGNVQYTSMWAQFMDLHSKDFSQAYRDMGYIKKWGVFHFLDWNVSKKLTIGLFDAVIWPDADSTGRKRGFDWSYMNPIIYLRPAEFSAGSSDNALVGMNLKYKMLPKTTIYGQLLLDEFKLKEFFGGKGWWANKWSTQLGFRSFDVFKVNKLDLQGEFNLVRPFTYSYNTTLINYEHYNQSLAHPLGANFYEVLGIATYRLKRWYARGELMYSQYGLDPDAKTSYGGDISKSYDLRAKDYGNKIAQGIKTDLLYAQGTVAYVLNPKYNLRLEMSLAGRQVKNDIGKSTDLIFSFGLRSSFRQLYYDF</sequence>
<dbReference type="Proteomes" id="UP001549749">
    <property type="component" value="Unassembled WGS sequence"/>
</dbReference>
<reference evidence="2 3" key="1">
    <citation type="submission" date="2024-06" db="EMBL/GenBank/DDBJ databases">
        <title>Chitinophaga defluvii sp. nov., isolated from municipal sewage.</title>
        <authorList>
            <person name="Zhang L."/>
        </authorList>
    </citation>
    <scope>NUCLEOTIDE SEQUENCE [LARGE SCALE GENOMIC DNA]</scope>
    <source>
        <strain evidence="2 3">H8</strain>
    </source>
</reference>
<keyword evidence="1" id="KW-0732">Signal</keyword>
<evidence type="ECO:0008006" key="4">
    <source>
        <dbReference type="Google" id="ProtNLM"/>
    </source>
</evidence>
<evidence type="ECO:0000313" key="3">
    <source>
        <dbReference type="Proteomes" id="UP001549749"/>
    </source>
</evidence>
<dbReference type="EMBL" id="JBEXAC010000002">
    <property type="protein sequence ID" value="MET6998753.1"/>
    <property type="molecule type" value="Genomic_DNA"/>
</dbReference>
<accession>A0ABV2T6X4</accession>